<dbReference type="GeneID" id="65405519"/>
<dbReference type="InterPro" id="IPR018840">
    <property type="entry name" value="DUF2441"/>
</dbReference>
<dbReference type="OrthoDB" id="1999918at2"/>
<dbReference type="EMBL" id="VLKI01000018">
    <property type="protein sequence ID" value="TWH81008.1"/>
    <property type="molecule type" value="Genomic_DNA"/>
</dbReference>
<dbReference type="Proteomes" id="UP000318667">
    <property type="component" value="Unassembled WGS sequence"/>
</dbReference>
<sequence length="185" mass="22797">MRLVEKETFYHITRENRWNTNPRFEKGKTYKIGEKFNPFRQYFDNIDFQVAGEFIDHHYLRYIEDSHKMRRELVFEEVRRELYPDYPSRYTCLWLLPHNYEAIEDWWRMFGNKGQILKLNVTGKIHETSEAHLKLGYFNLKEERERAIKYWDGKPEGKYKYDEFLFEGSITVEEVYTIEQLRALL</sequence>
<name>A0A562JCW9_9BACI</name>
<organism evidence="1 2">
    <name type="scientific">Cytobacillus oceanisediminis</name>
    <dbReference type="NCBI Taxonomy" id="665099"/>
    <lineage>
        <taxon>Bacteria</taxon>
        <taxon>Bacillati</taxon>
        <taxon>Bacillota</taxon>
        <taxon>Bacilli</taxon>
        <taxon>Bacillales</taxon>
        <taxon>Bacillaceae</taxon>
        <taxon>Cytobacillus</taxon>
    </lineage>
</organism>
<dbReference type="AlphaFoldDB" id="A0A562JCW9"/>
<comment type="caution">
    <text evidence="1">The sequence shown here is derived from an EMBL/GenBank/DDBJ whole genome shotgun (WGS) entry which is preliminary data.</text>
</comment>
<evidence type="ECO:0000313" key="2">
    <source>
        <dbReference type="Proteomes" id="UP000318667"/>
    </source>
</evidence>
<evidence type="ECO:0000313" key="1">
    <source>
        <dbReference type="EMBL" id="TWH81008.1"/>
    </source>
</evidence>
<dbReference type="RefSeq" id="WP_144544927.1">
    <property type="nucleotide sequence ID" value="NZ_CBCSDC010000020.1"/>
</dbReference>
<protein>
    <submittedName>
        <fullName evidence="1">Uncharacterized protein DUF2441</fullName>
    </submittedName>
</protein>
<dbReference type="SUPFAM" id="SSF56399">
    <property type="entry name" value="ADP-ribosylation"/>
    <property type="match status" value="1"/>
</dbReference>
<gene>
    <name evidence="1" type="ORF">IQ19_04425</name>
</gene>
<dbReference type="Pfam" id="PF10386">
    <property type="entry name" value="DUF2441"/>
    <property type="match status" value="1"/>
</dbReference>
<proteinExistence type="predicted"/>
<reference evidence="1 2" key="1">
    <citation type="journal article" date="2015" name="Stand. Genomic Sci.">
        <title>Genomic Encyclopedia of Bacterial and Archaeal Type Strains, Phase III: the genomes of soil and plant-associated and newly described type strains.</title>
        <authorList>
            <person name="Whitman W.B."/>
            <person name="Woyke T."/>
            <person name="Klenk H.P."/>
            <person name="Zhou Y."/>
            <person name="Lilburn T.G."/>
            <person name="Beck B.J."/>
            <person name="De Vos P."/>
            <person name="Vandamme P."/>
            <person name="Eisen J.A."/>
            <person name="Garrity G."/>
            <person name="Hugenholtz P."/>
            <person name="Kyrpides N.C."/>
        </authorList>
    </citation>
    <scope>NUCLEOTIDE SEQUENCE [LARGE SCALE GENOMIC DNA]</scope>
    <source>
        <strain evidence="1 2">CGMCC 1.10115</strain>
    </source>
</reference>
<keyword evidence="2" id="KW-1185">Reference proteome</keyword>
<dbReference type="Gene3D" id="3.20.170.10">
    <property type="entry name" value="ADP-ribosylation domain"/>
    <property type="match status" value="1"/>
</dbReference>
<accession>A0A562JCW9</accession>